<proteinExistence type="predicted"/>
<reference evidence="2" key="1">
    <citation type="submission" date="2022-11" db="EMBL/GenBank/DDBJ databases">
        <authorList>
            <person name="Petersen C."/>
        </authorList>
    </citation>
    <scope>NUCLEOTIDE SEQUENCE</scope>
    <source>
        <strain evidence="2">IBT 19713</strain>
    </source>
</reference>
<comment type="caution">
    <text evidence="2">The sequence shown here is derived from an EMBL/GenBank/DDBJ whole genome shotgun (WGS) entry which is preliminary data.</text>
</comment>
<feature type="region of interest" description="Disordered" evidence="1">
    <location>
        <begin position="38"/>
        <end position="64"/>
    </location>
</feature>
<dbReference type="Proteomes" id="UP001150941">
    <property type="component" value="Unassembled WGS sequence"/>
</dbReference>
<name>A0A9W9TAT9_9EURO</name>
<sequence>MPPPPRGWPPVLDTREPERHLWIDGAYGSIRSNSQVLGLNSAPIESSDRGPLEPGGADQNSSPTAFRGAQVCCRRIGHRPPGPYDFCS</sequence>
<reference evidence="2" key="2">
    <citation type="journal article" date="2023" name="IMA Fungus">
        <title>Comparative genomic study of the Penicillium genus elucidates a diverse pangenome and 15 lateral gene transfer events.</title>
        <authorList>
            <person name="Petersen C."/>
            <person name="Sorensen T."/>
            <person name="Nielsen M.R."/>
            <person name="Sondergaard T.E."/>
            <person name="Sorensen J.L."/>
            <person name="Fitzpatrick D.A."/>
            <person name="Frisvad J.C."/>
            <person name="Nielsen K.L."/>
        </authorList>
    </citation>
    <scope>NUCLEOTIDE SEQUENCE</scope>
    <source>
        <strain evidence="2">IBT 19713</strain>
    </source>
</reference>
<gene>
    <name evidence="2" type="ORF">N7468_010499</name>
</gene>
<keyword evidence="3" id="KW-1185">Reference proteome</keyword>
<accession>A0A9W9TAT9</accession>
<evidence type="ECO:0000256" key="1">
    <source>
        <dbReference type="SAM" id="MobiDB-lite"/>
    </source>
</evidence>
<dbReference type="RefSeq" id="XP_058325317.1">
    <property type="nucleotide sequence ID" value="XM_058479794.1"/>
</dbReference>
<dbReference type="AlphaFoldDB" id="A0A9W9TAT9"/>
<evidence type="ECO:0000313" key="2">
    <source>
        <dbReference type="EMBL" id="KAJ5214820.1"/>
    </source>
</evidence>
<organism evidence="2 3">
    <name type="scientific">Penicillium chermesinum</name>
    <dbReference type="NCBI Taxonomy" id="63820"/>
    <lineage>
        <taxon>Eukaryota</taxon>
        <taxon>Fungi</taxon>
        <taxon>Dikarya</taxon>
        <taxon>Ascomycota</taxon>
        <taxon>Pezizomycotina</taxon>
        <taxon>Eurotiomycetes</taxon>
        <taxon>Eurotiomycetidae</taxon>
        <taxon>Eurotiales</taxon>
        <taxon>Aspergillaceae</taxon>
        <taxon>Penicillium</taxon>
    </lineage>
</organism>
<evidence type="ECO:0000313" key="3">
    <source>
        <dbReference type="Proteomes" id="UP001150941"/>
    </source>
</evidence>
<dbReference type="GeneID" id="83207098"/>
<protein>
    <submittedName>
        <fullName evidence="2">Uncharacterized protein</fullName>
    </submittedName>
</protein>
<dbReference type="EMBL" id="JAPQKS010000009">
    <property type="protein sequence ID" value="KAJ5214820.1"/>
    <property type="molecule type" value="Genomic_DNA"/>
</dbReference>